<name>A0A6G5RMJ6_9ACTN</name>
<reference evidence="2 3" key="1">
    <citation type="submission" date="2017-06" db="EMBL/GenBank/DDBJ databases">
        <title>Complete Genome Sequence of Streptomyces hawaiiensis NRRL 15010 and insights into acyldepsipeptides biosynthesis.</title>
        <authorList>
            <person name="Mariita R.M."/>
            <person name="Sello J.K."/>
        </authorList>
    </citation>
    <scope>NUCLEOTIDE SEQUENCE [LARGE SCALE GENOMIC DNA]</scope>
    <source>
        <strain evidence="2 3">ATCC 12236</strain>
    </source>
</reference>
<accession>A0A6G5RMJ6</accession>
<dbReference type="EMBL" id="CP021978">
    <property type="protein sequence ID" value="QCD59059.1"/>
    <property type="molecule type" value="Genomic_DNA"/>
</dbReference>
<feature type="compositionally biased region" description="Polar residues" evidence="1">
    <location>
        <begin position="29"/>
        <end position="46"/>
    </location>
</feature>
<evidence type="ECO:0000313" key="2">
    <source>
        <dbReference type="EMBL" id="QCD59059.1"/>
    </source>
</evidence>
<proteinExistence type="predicted"/>
<evidence type="ECO:0008006" key="4">
    <source>
        <dbReference type="Google" id="ProtNLM"/>
    </source>
</evidence>
<dbReference type="AlphaFoldDB" id="A0A6G5RMJ6"/>
<evidence type="ECO:0000313" key="3">
    <source>
        <dbReference type="Proteomes" id="UP000495940"/>
    </source>
</evidence>
<protein>
    <recommendedName>
        <fullName evidence="4">Transposase</fullName>
    </recommendedName>
</protein>
<evidence type="ECO:0000256" key="1">
    <source>
        <dbReference type="SAM" id="MobiDB-lite"/>
    </source>
</evidence>
<feature type="region of interest" description="Disordered" evidence="1">
    <location>
        <begin position="13"/>
        <end position="64"/>
    </location>
</feature>
<keyword evidence="3" id="KW-1185">Reference proteome</keyword>
<gene>
    <name evidence="2" type="ORF">CEB94_32645</name>
</gene>
<organism evidence="2 3">
    <name type="scientific">Streptomyces hawaiiensis</name>
    <dbReference type="NCBI Taxonomy" id="67305"/>
    <lineage>
        <taxon>Bacteria</taxon>
        <taxon>Bacillati</taxon>
        <taxon>Actinomycetota</taxon>
        <taxon>Actinomycetes</taxon>
        <taxon>Kitasatosporales</taxon>
        <taxon>Streptomycetaceae</taxon>
        <taxon>Streptomyces</taxon>
    </lineage>
</organism>
<dbReference type="Proteomes" id="UP000495940">
    <property type="component" value="Chromosome"/>
</dbReference>
<dbReference type="KEGG" id="shaw:CEB94_32645"/>
<sequence length="64" mass="6897">MLGVDWGVKQIATTTSDAHDLPHAGQGRKAQTSWSAAPGGSLSQESPPFRKGRIQSRFSNQWCA</sequence>